<keyword evidence="3" id="KW-1185">Reference proteome</keyword>
<feature type="transmembrane region" description="Helical" evidence="1">
    <location>
        <begin position="171"/>
        <end position="194"/>
    </location>
</feature>
<organism evidence="2 3">
    <name type="scientific">Planococcus faecalis</name>
    <dbReference type="NCBI Taxonomy" id="1598147"/>
    <lineage>
        <taxon>Bacteria</taxon>
        <taxon>Bacillati</taxon>
        <taxon>Bacillota</taxon>
        <taxon>Bacilli</taxon>
        <taxon>Bacillales</taxon>
        <taxon>Caryophanaceae</taxon>
        <taxon>Planococcus</taxon>
    </lineage>
</organism>
<keyword evidence="1" id="KW-1133">Transmembrane helix</keyword>
<feature type="transmembrane region" description="Helical" evidence="1">
    <location>
        <begin position="123"/>
        <end position="143"/>
    </location>
</feature>
<sequence>MILFYTMSSWVLLSSLGQPNTLLKNSYVSRAFLILFTVLLLLAIPSRDFHTYGGDMNNYVNFFQKIAGMSLVDTFKIAIWEPSFVFTQWIISRFTSNPSIYIIITVLIYILTLGKSIKNIFSPWQMMFILFAYLNFTFFYGYIFNGARQGFSIMLLLLAISIWLSKGRNLYFYIALILSASFHLSVIPATIILLSLKQFNFKIKTLLVYWAFFSLLFISGFNQFIMQIPFVNSITLIQSYASSAALEHYGGEVNNLKFYAFSAFFLILGLILYKTIKLESALKLTYLKIIKIYTALNCYFLLLGFVSFSDRIAIYSWFLIPILVLFPILNKEKHSPFLLFIVLLILALNGISSTQGFYDFGF</sequence>
<protein>
    <recommendedName>
        <fullName evidence="4">EpsG family protein</fullName>
    </recommendedName>
</protein>
<feature type="transmembrane region" description="Helical" evidence="1">
    <location>
        <begin position="285"/>
        <end position="306"/>
    </location>
</feature>
<keyword evidence="1" id="KW-0472">Membrane</keyword>
<feature type="transmembrane region" description="Helical" evidence="1">
    <location>
        <begin position="99"/>
        <end position="117"/>
    </location>
</feature>
<dbReference type="Proteomes" id="UP000189661">
    <property type="component" value="Chromosome"/>
</dbReference>
<feature type="transmembrane region" description="Helical" evidence="1">
    <location>
        <begin position="27"/>
        <end position="44"/>
    </location>
</feature>
<dbReference type="EMBL" id="CP019401">
    <property type="protein sequence ID" value="AQU79702.1"/>
    <property type="molecule type" value="Genomic_DNA"/>
</dbReference>
<feature type="transmembrane region" description="Helical" evidence="1">
    <location>
        <begin position="312"/>
        <end position="330"/>
    </location>
</feature>
<accession>A0ABM6ITM8</accession>
<gene>
    <name evidence="2" type="ORF">AJGP001_10700</name>
</gene>
<evidence type="ECO:0000256" key="1">
    <source>
        <dbReference type="SAM" id="Phobius"/>
    </source>
</evidence>
<name>A0ABM6ITM8_9BACL</name>
<feature type="transmembrane region" description="Helical" evidence="1">
    <location>
        <begin position="256"/>
        <end position="273"/>
    </location>
</feature>
<evidence type="ECO:0000313" key="3">
    <source>
        <dbReference type="Proteomes" id="UP000189661"/>
    </source>
</evidence>
<evidence type="ECO:0008006" key="4">
    <source>
        <dbReference type="Google" id="ProtNLM"/>
    </source>
</evidence>
<feature type="transmembrane region" description="Helical" evidence="1">
    <location>
        <begin position="206"/>
        <end position="226"/>
    </location>
</feature>
<dbReference type="InterPro" id="IPR049458">
    <property type="entry name" value="EpsG-like"/>
</dbReference>
<feature type="transmembrane region" description="Helical" evidence="1">
    <location>
        <begin position="337"/>
        <end position="358"/>
    </location>
</feature>
<feature type="transmembrane region" description="Helical" evidence="1">
    <location>
        <begin position="150"/>
        <end position="165"/>
    </location>
</feature>
<proteinExistence type="predicted"/>
<evidence type="ECO:0000313" key="2">
    <source>
        <dbReference type="EMBL" id="AQU79702.1"/>
    </source>
</evidence>
<reference evidence="2 3" key="1">
    <citation type="submission" date="2017-01" db="EMBL/GenBank/DDBJ databases">
        <title>Planococcus faecalis genome complete sequence.</title>
        <authorList>
            <person name="Lee P.C."/>
        </authorList>
    </citation>
    <scope>NUCLEOTIDE SEQUENCE [LARGE SCALE GENOMIC DNA]</scope>
    <source>
        <strain evidence="2 3">AJ003</strain>
    </source>
</reference>
<dbReference type="Pfam" id="PF14897">
    <property type="entry name" value="EpsG"/>
    <property type="match status" value="1"/>
</dbReference>
<keyword evidence="1" id="KW-0812">Transmembrane</keyword>